<dbReference type="Pfam" id="PF14833">
    <property type="entry name" value="NAD_binding_11"/>
    <property type="match status" value="1"/>
</dbReference>
<dbReference type="SUPFAM" id="SSF48179">
    <property type="entry name" value="6-phosphogluconate dehydrogenase C-terminal domain-like"/>
    <property type="match status" value="1"/>
</dbReference>
<name>A0A346B0C7_9FIRM</name>
<evidence type="ECO:0000259" key="6">
    <source>
        <dbReference type="Pfam" id="PF14833"/>
    </source>
</evidence>
<dbReference type="EMBL" id="CP029462">
    <property type="protein sequence ID" value="AXL21570.1"/>
    <property type="molecule type" value="Genomic_DNA"/>
</dbReference>
<dbReference type="Gene3D" id="1.10.1040.10">
    <property type="entry name" value="N-(1-d-carboxylethyl)-l-norvaline Dehydrogenase, domain 2"/>
    <property type="match status" value="1"/>
</dbReference>
<dbReference type="InterPro" id="IPR036291">
    <property type="entry name" value="NAD(P)-bd_dom_sf"/>
</dbReference>
<gene>
    <name evidence="7" type="ORF">DKB62_08325</name>
</gene>
<accession>A0A346B0C7</accession>
<reference evidence="7 8" key="1">
    <citation type="submission" date="2018-05" db="EMBL/GenBank/DDBJ databases">
        <title>Complete genome sequence of Megasphaera sp. AJH120T, isolated from the ceca of a chicken.</title>
        <authorList>
            <person name="Maki J."/>
            <person name="Looft T."/>
        </authorList>
    </citation>
    <scope>NUCLEOTIDE SEQUENCE [LARGE SCALE GENOMIC DNA]</scope>
    <source>
        <strain evidence="7 8">AJH120</strain>
    </source>
</reference>
<evidence type="ECO:0000313" key="8">
    <source>
        <dbReference type="Proteomes" id="UP000254337"/>
    </source>
</evidence>
<dbReference type="PANTHER" id="PTHR43060">
    <property type="entry name" value="3-HYDROXYISOBUTYRATE DEHYDROGENASE-LIKE 1, MITOCHONDRIAL-RELATED"/>
    <property type="match status" value="1"/>
</dbReference>
<feature type="domain" description="6-phosphogluconate dehydrogenase NADP-binding" evidence="5">
    <location>
        <begin position="3"/>
        <end position="162"/>
    </location>
</feature>
<dbReference type="GO" id="GO:0051287">
    <property type="term" value="F:NAD binding"/>
    <property type="evidence" value="ECO:0007669"/>
    <property type="project" value="InterPro"/>
</dbReference>
<evidence type="ECO:0000256" key="4">
    <source>
        <dbReference type="PIRSR" id="PIRSR000103-1"/>
    </source>
</evidence>
<dbReference type="OrthoDB" id="9786703at2"/>
<dbReference type="Proteomes" id="UP000254337">
    <property type="component" value="Chromosome"/>
</dbReference>
<comment type="similarity">
    <text evidence="1">Belongs to the HIBADH-related family.</text>
</comment>
<dbReference type="GO" id="GO:0016491">
    <property type="term" value="F:oxidoreductase activity"/>
    <property type="evidence" value="ECO:0007669"/>
    <property type="project" value="UniProtKB-KW"/>
</dbReference>
<dbReference type="InterPro" id="IPR015815">
    <property type="entry name" value="HIBADH-related"/>
</dbReference>
<dbReference type="InterPro" id="IPR013328">
    <property type="entry name" value="6PGD_dom2"/>
</dbReference>
<dbReference type="InterPro" id="IPR006115">
    <property type="entry name" value="6PGDH_NADP-bd"/>
</dbReference>
<protein>
    <submittedName>
        <fullName evidence="7">NAD(P)-dependent oxidoreductase</fullName>
    </submittedName>
</protein>
<feature type="active site" evidence="4">
    <location>
        <position position="171"/>
    </location>
</feature>
<dbReference type="Gene3D" id="3.40.50.720">
    <property type="entry name" value="NAD(P)-binding Rossmann-like Domain"/>
    <property type="match status" value="1"/>
</dbReference>
<evidence type="ECO:0000259" key="5">
    <source>
        <dbReference type="Pfam" id="PF03446"/>
    </source>
</evidence>
<evidence type="ECO:0000313" key="7">
    <source>
        <dbReference type="EMBL" id="AXL21570.1"/>
    </source>
</evidence>
<sequence>MKTIGFIGVGIMGKPMARNLMKRGFSLRVFARMEAKAADLVAEGAVFCPTIGQCVQGCDAVITMVGFPKDVEEVYFGAGNIFDSAASGTYLIDMTTTSPTLAERIYVEGKKRGFPVLDAPVTGGDTGAINGTLSILAGGDEDDFKSCRPLFEAMGTNINYQGKAGSGQHAKMANQIMIAGALSGVCEALAYAKAKGLDLDVFLRSVATGAAGSAQLNAFGGKIVCGDYRPGFYIKHFIKDMTLAKSEAEGEGLHLDMLSQVLANYEALAAEDGANGELGTQGLIKYYQK</sequence>
<keyword evidence="3" id="KW-0520">NAD</keyword>
<keyword evidence="8" id="KW-1185">Reference proteome</keyword>
<dbReference type="GO" id="GO:0050661">
    <property type="term" value="F:NADP binding"/>
    <property type="evidence" value="ECO:0007669"/>
    <property type="project" value="InterPro"/>
</dbReference>
<proteinExistence type="inferred from homology"/>
<dbReference type="InterPro" id="IPR029154">
    <property type="entry name" value="HIBADH-like_NADP-bd"/>
</dbReference>
<dbReference type="AlphaFoldDB" id="A0A346B0C7"/>
<evidence type="ECO:0000256" key="1">
    <source>
        <dbReference type="ARBA" id="ARBA00009080"/>
    </source>
</evidence>
<feature type="domain" description="3-hydroxyisobutyrate dehydrogenase-like NAD-binding" evidence="6">
    <location>
        <begin position="165"/>
        <end position="275"/>
    </location>
</feature>
<evidence type="ECO:0000256" key="3">
    <source>
        <dbReference type="ARBA" id="ARBA00023027"/>
    </source>
</evidence>
<dbReference type="InterPro" id="IPR008927">
    <property type="entry name" value="6-PGluconate_DH-like_C_sf"/>
</dbReference>
<dbReference type="PANTHER" id="PTHR43060:SF15">
    <property type="entry name" value="3-HYDROXYISOBUTYRATE DEHYDROGENASE-LIKE 1, MITOCHONDRIAL-RELATED"/>
    <property type="match status" value="1"/>
</dbReference>
<organism evidence="7 8">
    <name type="scientific">Megasphaera stantonii</name>
    <dbReference type="NCBI Taxonomy" id="2144175"/>
    <lineage>
        <taxon>Bacteria</taxon>
        <taxon>Bacillati</taxon>
        <taxon>Bacillota</taxon>
        <taxon>Negativicutes</taxon>
        <taxon>Veillonellales</taxon>
        <taxon>Veillonellaceae</taxon>
        <taxon>Megasphaera</taxon>
    </lineage>
</organism>
<evidence type="ECO:0000256" key="2">
    <source>
        <dbReference type="ARBA" id="ARBA00023002"/>
    </source>
</evidence>
<dbReference type="Pfam" id="PF03446">
    <property type="entry name" value="NAD_binding_2"/>
    <property type="match status" value="1"/>
</dbReference>
<dbReference type="KEGG" id="meg:DKB62_08325"/>
<keyword evidence="2" id="KW-0560">Oxidoreductase</keyword>
<dbReference type="SUPFAM" id="SSF51735">
    <property type="entry name" value="NAD(P)-binding Rossmann-fold domains"/>
    <property type="match status" value="1"/>
</dbReference>
<dbReference type="PIRSF" id="PIRSF000103">
    <property type="entry name" value="HIBADH"/>
    <property type="match status" value="1"/>
</dbReference>